<dbReference type="AlphaFoldDB" id="A0A699SA00"/>
<accession>A0A699SA00</accession>
<evidence type="ECO:0000313" key="2">
    <source>
        <dbReference type="EMBL" id="GFC93958.1"/>
    </source>
</evidence>
<organism evidence="2">
    <name type="scientific">Tanacetum cinerariifolium</name>
    <name type="common">Dalmatian daisy</name>
    <name type="synonym">Chrysanthemum cinerariifolium</name>
    <dbReference type="NCBI Taxonomy" id="118510"/>
    <lineage>
        <taxon>Eukaryota</taxon>
        <taxon>Viridiplantae</taxon>
        <taxon>Streptophyta</taxon>
        <taxon>Embryophyta</taxon>
        <taxon>Tracheophyta</taxon>
        <taxon>Spermatophyta</taxon>
        <taxon>Magnoliopsida</taxon>
        <taxon>eudicotyledons</taxon>
        <taxon>Gunneridae</taxon>
        <taxon>Pentapetalae</taxon>
        <taxon>asterids</taxon>
        <taxon>campanulids</taxon>
        <taxon>Asterales</taxon>
        <taxon>Asteraceae</taxon>
        <taxon>Asteroideae</taxon>
        <taxon>Anthemideae</taxon>
        <taxon>Anthemidinae</taxon>
        <taxon>Tanacetum</taxon>
    </lineage>
</organism>
<evidence type="ECO:0000256" key="1">
    <source>
        <dbReference type="SAM" id="MobiDB-lite"/>
    </source>
</evidence>
<sequence length="87" mass="9207">MLDPQGEGSRTPTESHHAPTSEASQSSQHELPSPSLPPITIATIPPVIPSSPLPTVIPTDTSPLRNYTRRAKIAQSLALLPVADEHA</sequence>
<proteinExistence type="predicted"/>
<name>A0A699SA00_TANCI</name>
<feature type="compositionally biased region" description="Polar residues" evidence="1">
    <location>
        <begin position="21"/>
        <end position="30"/>
    </location>
</feature>
<reference evidence="2" key="1">
    <citation type="journal article" date="2019" name="Sci. Rep.">
        <title>Draft genome of Tanacetum cinerariifolium, the natural source of mosquito coil.</title>
        <authorList>
            <person name="Yamashiro T."/>
            <person name="Shiraishi A."/>
            <person name="Satake H."/>
            <person name="Nakayama K."/>
        </authorList>
    </citation>
    <scope>NUCLEOTIDE SEQUENCE</scope>
</reference>
<dbReference type="EMBL" id="BKCJ011146248">
    <property type="protein sequence ID" value="GFC93958.1"/>
    <property type="molecule type" value="Genomic_DNA"/>
</dbReference>
<comment type="caution">
    <text evidence="2">The sequence shown here is derived from an EMBL/GenBank/DDBJ whole genome shotgun (WGS) entry which is preliminary data.</text>
</comment>
<feature type="region of interest" description="Disordered" evidence="1">
    <location>
        <begin position="1"/>
        <end position="62"/>
    </location>
</feature>
<protein>
    <submittedName>
        <fullName evidence="2">Uncharacterized protein</fullName>
    </submittedName>
</protein>
<feature type="non-terminal residue" evidence="2">
    <location>
        <position position="87"/>
    </location>
</feature>
<gene>
    <name evidence="2" type="ORF">Tci_865928</name>
</gene>